<gene>
    <name evidence="5" type="ORF">SAMN05444271_1406</name>
</gene>
<dbReference type="GO" id="GO:0003887">
    <property type="term" value="F:DNA-directed DNA polymerase activity"/>
    <property type="evidence" value="ECO:0007669"/>
    <property type="project" value="UniProtKB-KW"/>
</dbReference>
<reference evidence="5 6" key="1">
    <citation type="submission" date="2016-10" db="EMBL/GenBank/DDBJ databases">
        <authorList>
            <person name="de Groot N.N."/>
        </authorList>
    </citation>
    <scope>NUCLEOTIDE SEQUENCE [LARGE SCALE GENOMIC DNA]</scope>
    <source>
        <strain evidence="5 6">DSM 22187</strain>
    </source>
</reference>
<keyword evidence="3" id="KW-0548">Nucleotidyltransferase</keyword>
<dbReference type="InterPro" id="IPR043502">
    <property type="entry name" value="DNA/RNA_pol_sf"/>
</dbReference>
<evidence type="ECO:0000256" key="2">
    <source>
        <dbReference type="ARBA" id="ARBA00022679"/>
    </source>
</evidence>
<evidence type="ECO:0000313" key="5">
    <source>
        <dbReference type="EMBL" id="SEJ28690.1"/>
    </source>
</evidence>
<dbReference type="EC" id="2.7.7.7" evidence="1"/>
<evidence type="ECO:0000313" key="6">
    <source>
        <dbReference type="Proteomes" id="UP000198888"/>
    </source>
</evidence>
<dbReference type="Proteomes" id="UP000198888">
    <property type="component" value="Unassembled WGS sequence"/>
</dbReference>
<keyword evidence="6" id="KW-1185">Reference proteome</keyword>
<proteinExistence type="predicted"/>
<organism evidence="5 6">
    <name type="scientific">Halohasta litchfieldiae</name>
    <dbReference type="NCBI Taxonomy" id="1073996"/>
    <lineage>
        <taxon>Archaea</taxon>
        <taxon>Methanobacteriati</taxon>
        <taxon>Methanobacteriota</taxon>
        <taxon>Stenosarchaea group</taxon>
        <taxon>Halobacteria</taxon>
        <taxon>Halobacteriales</taxon>
        <taxon>Haloferacaceae</taxon>
        <taxon>Halohasta</taxon>
    </lineage>
</organism>
<evidence type="ECO:0000256" key="4">
    <source>
        <dbReference type="ARBA" id="ARBA00022932"/>
    </source>
</evidence>
<accession>A0A1H6XUZ7</accession>
<dbReference type="STRING" id="1073996.SAMN05444271_1406"/>
<dbReference type="AlphaFoldDB" id="A0A1H6XUZ7"/>
<accession>A0A2H4Q302</accession>
<evidence type="ECO:0000256" key="3">
    <source>
        <dbReference type="ARBA" id="ARBA00022695"/>
    </source>
</evidence>
<keyword evidence="2" id="KW-0808">Transferase</keyword>
<protein>
    <recommendedName>
        <fullName evidence="1">DNA-directed DNA polymerase</fullName>
        <ecNumber evidence="1">2.7.7.7</ecNumber>
    </recommendedName>
</protein>
<sequence length="248" mass="27831">MVDHSGSFITEQLVDAVHVERAVGGVGGVGGVEFDLLIRVVSLAEYCSMKGQLLRFDETPLLCLVTDTVRHLYVDSALVVEHHPNPVLELVSRSKKSAQELVWASIGNVLTTIRICESHDCGVLVPWNSWRHEFYKPMGKVPIKHLVERNRVSKPLEGYTQNTQNVAALKRARDQDLAVHPGQDIQYVVDDDEKTSRERVALAHEEIESYDSSYYETQLIRAVESVLSPLGWDRTDIDEGSQPIEMPS</sequence>
<evidence type="ECO:0000256" key="1">
    <source>
        <dbReference type="ARBA" id="ARBA00012417"/>
    </source>
</evidence>
<dbReference type="KEGG" id="hae:halTADL_1969"/>
<dbReference type="EMBL" id="FNYR01000040">
    <property type="protein sequence ID" value="SEJ28690.1"/>
    <property type="molecule type" value="Genomic_DNA"/>
</dbReference>
<name>A0A1H6XUZ7_9EURY</name>
<dbReference type="SUPFAM" id="SSF56672">
    <property type="entry name" value="DNA/RNA polymerases"/>
    <property type="match status" value="1"/>
</dbReference>
<dbReference type="InterPro" id="IPR042087">
    <property type="entry name" value="DNA_pol_B_thumb"/>
</dbReference>
<dbReference type="Gene3D" id="1.10.132.60">
    <property type="entry name" value="DNA polymerase family B, C-terminal domain"/>
    <property type="match status" value="1"/>
</dbReference>
<keyword evidence="4" id="KW-0239">DNA-directed DNA polymerase</keyword>